<feature type="non-terminal residue" evidence="2">
    <location>
        <position position="1"/>
    </location>
</feature>
<organism evidence="2 3">
    <name type="scientific">Araneus ventricosus</name>
    <name type="common">Orbweaver spider</name>
    <name type="synonym">Epeira ventricosa</name>
    <dbReference type="NCBI Taxonomy" id="182803"/>
    <lineage>
        <taxon>Eukaryota</taxon>
        <taxon>Metazoa</taxon>
        <taxon>Ecdysozoa</taxon>
        <taxon>Arthropoda</taxon>
        <taxon>Chelicerata</taxon>
        <taxon>Arachnida</taxon>
        <taxon>Araneae</taxon>
        <taxon>Araneomorphae</taxon>
        <taxon>Entelegynae</taxon>
        <taxon>Araneoidea</taxon>
        <taxon>Araneidae</taxon>
        <taxon>Araneus</taxon>
    </lineage>
</organism>
<evidence type="ECO:0000313" key="2">
    <source>
        <dbReference type="EMBL" id="GBN82204.1"/>
    </source>
</evidence>
<dbReference type="EMBL" id="BGPR01019531">
    <property type="protein sequence ID" value="GBN82204.1"/>
    <property type="molecule type" value="Genomic_DNA"/>
</dbReference>
<name>A0A4Y2S1Z1_ARAVE</name>
<reference evidence="2 3" key="1">
    <citation type="journal article" date="2019" name="Sci. Rep.">
        <title>Orb-weaving spider Araneus ventricosus genome elucidates the spidroin gene catalogue.</title>
        <authorList>
            <person name="Kono N."/>
            <person name="Nakamura H."/>
            <person name="Ohtoshi R."/>
            <person name="Moran D.A.P."/>
            <person name="Shinohara A."/>
            <person name="Yoshida Y."/>
            <person name="Fujiwara M."/>
            <person name="Mori M."/>
            <person name="Tomita M."/>
            <person name="Arakawa K."/>
        </authorList>
    </citation>
    <scope>NUCLEOTIDE SEQUENCE [LARGE SCALE GENOMIC DNA]</scope>
</reference>
<protein>
    <submittedName>
        <fullName evidence="2">Uncharacterized protein</fullName>
    </submittedName>
</protein>
<comment type="caution">
    <text evidence="2">The sequence shown here is derived from an EMBL/GenBank/DDBJ whole genome shotgun (WGS) entry which is preliminary data.</text>
</comment>
<accession>A0A4Y2S1Z1</accession>
<keyword evidence="3" id="KW-1185">Reference proteome</keyword>
<dbReference type="AlphaFoldDB" id="A0A4Y2S1Z1"/>
<dbReference type="Proteomes" id="UP000499080">
    <property type="component" value="Unassembled WGS sequence"/>
</dbReference>
<dbReference type="OrthoDB" id="6428588at2759"/>
<feature type="region of interest" description="Disordered" evidence="1">
    <location>
        <begin position="59"/>
        <end position="80"/>
    </location>
</feature>
<sequence>KSWKKFWPDLADSSKVEQGEANKSEILSLIKCIPVTEWLSRDTEANQLYTDNEIISLVQNKPQDDSDLEETDEPGSHFPF</sequence>
<gene>
    <name evidence="2" type="ORF">AVEN_90810_1</name>
</gene>
<evidence type="ECO:0000256" key="1">
    <source>
        <dbReference type="SAM" id="MobiDB-lite"/>
    </source>
</evidence>
<proteinExistence type="predicted"/>
<evidence type="ECO:0000313" key="3">
    <source>
        <dbReference type="Proteomes" id="UP000499080"/>
    </source>
</evidence>